<dbReference type="PANTHER" id="PTHR34986">
    <property type="entry name" value="EVOLVED BETA-GALACTOSIDASE SUBUNIT BETA"/>
    <property type="match status" value="1"/>
</dbReference>
<reference evidence="1" key="1">
    <citation type="submission" date="2021-11" db="EMBL/GenBank/DDBJ databases">
        <title>Clostridia strains as spoilage organisms.</title>
        <authorList>
            <person name="Wambui J."/>
            <person name="Stevens M.J.A."/>
            <person name="Stephan R."/>
        </authorList>
    </citation>
    <scope>NUCLEOTIDE SEQUENCE</scope>
    <source>
        <strain evidence="1">CF009</strain>
    </source>
</reference>
<dbReference type="PANTHER" id="PTHR34986:SF1">
    <property type="entry name" value="PROTEIN YIAL"/>
    <property type="match status" value="1"/>
</dbReference>
<dbReference type="NCBIfam" id="TIGR00022">
    <property type="entry name" value="YhcH/YjgK/YiaL family protein"/>
    <property type="match status" value="1"/>
</dbReference>
<dbReference type="Proteomes" id="UP001164733">
    <property type="component" value="Chromosome"/>
</dbReference>
<evidence type="ECO:0000313" key="2">
    <source>
        <dbReference type="Proteomes" id="UP001164733"/>
    </source>
</evidence>
<dbReference type="AlphaFoldDB" id="A0AA47ELB0"/>
<dbReference type="EMBL" id="CP086239">
    <property type="protein sequence ID" value="WAG62296.1"/>
    <property type="molecule type" value="Genomic_DNA"/>
</dbReference>
<gene>
    <name evidence="1" type="ORF">LL038_08685</name>
</gene>
<accession>A0AA47ELB0</accession>
<dbReference type="Pfam" id="PF04074">
    <property type="entry name" value="DUF386"/>
    <property type="match status" value="1"/>
</dbReference>
<dbReference type="GO" id="GO:0005829">
    <property type="term" value="C:cytosol"/>
    <property type="evidence" value="ECO:0007669"/>
    <property type="project" value="TreeGrafter"/>
</dbReference>
<dbReference type="InterPro" id="IPR004375">
    <property type="entry name" value="NanQ/TabA/YiaL"/>
</dbReference>
<protein>
    <submittedName>
        <fullName evidence="1">YhcH/YjgK/YiaL family protein</fullName>
    </submittedName>
</protein>
<sequence>MIFSSIYSKDDVTKYPKAIQTAIKYLKENDFTTMKVGVYEIQGKDIYAQVFDAQTEPYDKKRPEVHEKYVDVQFIASGKERLGFTPDMGKYEVDERIDDRDLIFYKGVENEGFIEATPGCYCIFFPSDVHRPAVMAEEAMIVRKVVVKVKVALLK</sequence>
<evidence type="ECO:0000313" key="1">
    <source>
        <dbReference type="EMBL" id="WAG62296.1"/>
    </source>
</evidence>
<organism evidence="1 2">
    <name type="scientific">Clostridium estertheticum</name>
    <dbReference type="NCBI Taxonomy" id="238834"/>
    <lineage>
        <taxon>Bacteria</taxon>
        <taxon>Bacillati</taxon>
        <taxon>Bacillota</taxon>
        <taxon>Clostridia</taxon>
        <taxon>Eubacteriales</taxon>
        <taxon>Clostridiaceae</taxon>
        <taxon>Clostridium</taxon>
    </lineage>
</organism>
<dbReference type="RefSeq" id="WP_216125801.1">
    <property type="nucleotide sequence ID" value="NZ_CP086239.1"/>
</dbReference>
<name>A0AA47ELB0_9CLOT</name>
<proteinExistence type="predicted"/>